<dbReference type="GO" id="GO:0005737">
    <property type="term" value="C:cytoplasm"/>
    <property type="evidence" value="ECO:0007669"/>
    <property type="project" value="TreeGrafter"/>
</dbReference>
<organism evidence="2 3">
    <name type="scientific">Nocardiopsis aegyptia</name>
    <dbReference type="NCBI Taxonomy" id="220378"/>
    <lineage>
        <taxon>Bacteria</taxon>
        <taxon>Bacillati</taxon>
        <taxon>Actinomycetota</taxon>
        <taxon>Actinomycetes</taxon>
        <taxon>Streptosporangiales</taxon>
        <taxon>Nocardiopsidaceae</taxon>
        <taxon>Nocardiopsis</taxon>
    </lineage>
</organism>
<dbReference type="InterPro" id="IPR051783">
    <property type="entry name" value="NAD(P)-dependent_oxidoreduct"/>
</dbReference>
<reference evidence="2 3" key="1">
    <citation type="submission" date="2020-07" db="EMBL/GenBank/DDBJ databases">
        <title>Sequencing the genomes of 1000 actinobacteria strains.</title>
        <authorList>
            <person name="Klenk H.-P."/>
        </authorList>
    </citation>
    <scope>NUCLEOTIDE SEQUENCE [LARGE SCALE GENOMIC DNA]</scope>
    <source>
        <strain evidence="2 3">DSM 44442</strain>
    </source>
</reference>
<comment type="caution">
    <text evidence="2">The sequence shown here is derived from an EMBL/GenBank/DDBJ whole genome shotgun (WGS) entry which is preliminary data.</text>
</comment>
<dbReference type="AlphaFoldDB" id="A0A7Z0JAL6"/>
<dbReference type="EMBL" id="JACCFS010000001">
    <property type="protein sequence ID" value="NYJ34922.1"/>
    <property type="molecule type" value="Genomic_DNA"/>
</dbReference>
<dbReference type="InterPro" id="IPR013120">
    <property type="entry name" value="FAR_NAD-bd"/>
</dbReference>
<sequence>MRQPYTPAPPHALVLGATGLIGRRLLAELLHGGQAAAAGTRSDGSEAALLAWLRGHDVPTARLTTVRVDLARPDLGLDSATAHRLRDVRDVYNCAGRYRFGMDRQEARSANVDSALHALTWASRLPGLRRAVHVTGYRAGGVLAGPPSPAEASRLYREHGAYEAAKIESDAVVRDLAVREGLPLSIVNPSTVIGDSETGESGQYIGLAQTVRDLWRGRLPLLPGGPSTFVPVVTVDHLARFLAAVPDHDSAGTAAVPAHWVLDNETPPLHELLRGLAAHLGVRAPRGGVPVGLLRRLPRALTGVEPETLSFLSADRYDTASADALVRAAGLTPPPVWPSLTRWADRLVAEDFGDRPRPRSTPTVRP</sequence>
<dbReference type="RefSeq" id="WP_179823814.1">
    <property type="nucleotide sequence ID" value="NZ_JACCFS010000001.1"/>
</dbReference>
<evidence type="ECO:0000313" key="2">
    <source>
        <dbReference type="EMBL" id="NYJ34922.1"/>
    </source>
</evidence>
<dbReference type="Gene3D" id="3.40.50.720">
    <property type="entry name" value="NAD(P)-binding Rossmann-like Domain"/>
    <property type="match status" value="1"/>
</dbReference>
<name>A0A7Z0JAL6_9ACTN</name>
<dbReference type="Proteomes" id="UP000572051">
    <property type="component" value="Unassembled WGS sequence"/>
</dbReference>
<proteinExistence type="predicted"/>
<evidence type="ECO:0000313" key="3">
    <source>
        <dbReference type="Proteomes" id="UP000572051"/>
    </source>
</evidence>
<gene>
    <name evidence="2" type="ORF">HNR10_002803</name>
</gene>
<dbReference type="PANTHER" id="PTHR48079">
    <property type="entry name" value="PROTEIN YEEZ"/>
    <property type="match status" value="1"/>
</dbReference>
<evidence type="ECO:0000259" key="1">
    <source>
        <dbReference type="Pfam" id="PF07993"/>
    </source>
</evidence>
<dbReference type="SUPFAM" id="SSF51735">
    <property type="entry name" value="NAD(P)-binding Rossmann-fold domains"/>
    <property type="match status" value="1"/>
</dbReference>
<dbReference type="GO" id="GO:0004029">
    <property type="term" value="F:aldehyde dehydrogenase (NAD+) activity"/>
    <property type="evidence" value="ECO:0007669"/>
    <property type="project" value="TreeGrafter"/>
</dbReference>
<keyword evidence="3" id="KW-1185">Reference proteome</keyword>
<dbReference type="InterPro" id="IPR036291">
    <property type="entry name" value="NAD(P)-bd_dom_sf"/>
</dbReference>
<accession>A0A7Z0JAL6</accession>
<dbReference type="PANTHER" id="PTHR48079:SF6">
    <property type="entry name" value="NAD(P)-BINDING DOMAIN-CONTAINING PROTEIN-RELATED"/>
    <property type="match status" value="1"/>
</dbReference>
<dbReference type="Pfam" id="PF07993">
    <property type="entry name" value="NAD_binding_4"/>
    <property type="match status" value="1"/>
</dbReference>
<feature type="domain" description="Thioester reductase (TE)" evidence="1">
    <location>
        <begin position="16"/>
        <end position="241"/>
    </location>
</feature>
<protein>
    <submittedName>
        <fullName evidence="2">Nucleoside-diphosphate-sugar epimerase</fullName>
    </submittedName>
</protein>